<sequence>MTPTSLTDLVTNPPSDRGTAVFLDHVPFGERVIVHGELPYLDAPATASYYGQAQGMLKSDATVVDFGALYGAALASNPDLVAAMGARSRTGYALRTMLADDTPATAAGRILTATSHTSRVPFLLRMPSPLIWLAWAAESTGNADFSSITGDHAESAAMYVADWLRRFVDAPVTGLLLDGRRSGAYTELPPEDITAYQPVINVAEHIGWSVMLQTENGVEVAGKDVRGATIEPGYWLGSGTVPEADFLVTQISAEAEPETVLERLEAL</sequence>
<proteinExistence type="predicted"/>
<gene>
    <name evidence="1" type="ORF">OS123_07785</name>
</gene>
<comment type="caution">
    <text evidence="1">The sequence shown here is derived from an EMBL/GenBank/DDBJ whole genome shotgun (WGS) entry which is preliminary data.</text>
</comment>
<dbReference type="Proteomes" id="UP001070238">
    <property type="component" value="Unassembled WGS sequence"/>
</dbReference>
<evidence type="ECO:0000313" key="1">
    <source>
        <dbReference type="EMBL" id="MCX7538439.1"/>
    </source>
</evidence>
<dbReference type="EMBL" id="JAPMKX010000003">
    <property type="protein sequence ID" value="MCX7538439.1"/>
    <property type="molecule type" value="Genomic_DNA"/>
</dbReference>
<protein>
    <submittedName>
        <fullName evidence="1">Uncharacterized protein</fullName>
    </submittedName>
</protein>
<reference evidence="1" key="1">
    <citation type="submission" date="2022-11" db="EMBL/GenBank/DDBJ databases">
        <title>Corynebacterium sp. isolated from Penguins.</title>
        <authorList>
            <person name="Sedlar K."/>
            <person name="Svec P."/>
        </authorList>
    </citation>
    <scope>NUCLEOTIDE SEQUENCE</scope>
    <source>
        <strain evidence="1">P5875</strain>
    </source>
</reference>
<evidence type="ECO:0000313" key="2">
    <source>
        <dbReference type="Proteomes" id="UP001070238"/>
    </source>
</evidence>
<dbReference type="RefSeq" id="WP_267169514.1">
    <property type="nucleotide sequence ID" value="NZ_JAPMKX010000003.1"/>
</dbReference>
<name>A0A9Q4CCP6_9CORY</name>
<organism evidence="1 2">
    <name type="scientific">Corynebacterium antarcticum</name>
    <dbReference type="NCBI Taxonomy" id="2800405"/>
    <lineage>
        <taxon>Bacteria</taxon>
        <taxon>Bacillati</taxon>
        <taxon>Actinomycetota</taxon>
        <taxon>Actinomycetes</taxon>
        <taxon>Mycobacteriales</taxon>
        <taxon>Corynebacteriaceae</taxon>
        <taxon>Corynebacterium</taxon>
    </lineage>
</organism>
<dbReference type="AlphaFoldDB" id="A0A9Q4CCP6"/>
<accession>A0A9Q4CCP6</accession>